<evidence type="ECO:0000256" key="1">
    <source>
        <dbReference type="PIRSR" id="PIRSR601310-1"/>
    </source>
</evidence>
<dbReference type="Gene3D" id="3.30.428.10">
    <property type="entry name" value="HIT-like"/>
    <property type="match status" value="1"/>
</dbReference>
<dbReference type="SUPFAM" id="SSF47616">
    <property type="entry name" value="GST C-terminal domain-like"/>
    <property type="match status" value="1"/>
</dbReference>
<feature type="domain" description="GST N-terminal" evidence="4">
    <location>
        <begin position="66"/>
        <end position="155"/>
    </location>
</feature>
<feature type="domain" description="GST C-terminal" evidence="5">
    <location>
        <begin position="161"/>
        <end position="285"/>
    </location>
</feature>
<dbReference type="Gene3D" id="3.40.30.10">
    <property type="entry name" value="Glutaredoxin"/>
    <property type="match status" value="1"/>
</dbReference>
<dbReference type="InterPro" id="IPR019808">
    <property type="entry name" value="Histidine_triad_CS"/>
</dbReference>
<dbReference type="PANTHER" id="PTHR23089">
    <property type="entry name" value="HISTIDINE TRIAD HIT PROTEIN"/>
    <property type="match status" value="1"/>
</dbReference>
<dbReference type="PROSITE" id="PS50405">
    <property type="entry name" value="GST_CTER"/>
    <property type="match status" value="1"/>
</dbReference>
<gene>
    <name evidence="7" type="ORF">HJC23_013876</name>
</gene>
<dbReference type="PROSITE" id="PS51084">
    <property type="entry name" value="HIT_2"/>
    <property type="match status" value="1"/>
</dbReference>
<dbReference type="SUPFAM" id="SSF54197">
    <property type="entry name" value="HIT-like"/>
    <property type="match status" value="1"/>
</dbReference>
<dbReference type="Pfam" id="PF13410">
    <property type="entry name" value="GST_C_2"/>
    <property type="match status" value="1"/>
</dbReference>
<evidence type="ECO:0000256" key="2">
    <source>
        <dbReference type="PIRSR" id="PIRSR601310-3"/>
    </source>
</evidence>
<dbReference type="InterPro" id="IPR040079">
    <property type="entry name" value="Glutathione_S-Trfase"/>
</dbReference>
<dbReference type="Proteomes" id="UP001516023">
    <property type="component" value="Unassembled WGS sequence"/>
</dbReference>
<dbReference type="SFLD" id="SFLDS00019">
    <property type="entry name" value="Glutathione_Transferase_(cytos"/>
    <property type="match status" value="1"/>
</dbReference>
<sequence length="424" mass="46620">MSSIMAVKVCCIYSVVCTAILLTSVSGFALPHTNARSKLSTLALARRITTSETTQLTMTKNPLSKAEHVLFDMPVSNNGARCRIILYKKEISRDQVEIISPVTLGGLKSPEYLDRSPLGLMPCLSLQKNHASGIKHISESDTIARYLLSEYSDVGPSFLPDNPKSNLIARWHDLYLTTIQGCLYKASSRLPMGDYADRKSAINGFKKNLNIIEGFVEDGEGIYLCGDEVSLADATLFPTAVFATYMLPKFDVSPALTPKLSKWFNNVREKDSAFAKVYNEIMGILVNSWEETNHRWDSIWLAGLRDTDPATIFDKIIAGDIPAQVVKEDEHILAFKDINPMAPAHILVIPKDRNGLTRITRATPEHTDILGRLLIAAGEIAKDESLGFGNGGRIVINDGPDGGQEVMHLHVHVLGGRKMEGQLG</sequence>
<dbReference type="InterPro" id="IPR001310">
    <property type="entry name" value="Histidine_triad_HIT"/>
</dbReference>
<comment type="caution">
    <text evidence="7">The sequence shown here is derived from an EMBL/GenBank/DDBJ whole genome shotgun (WGS) entry which is preliminary data.</text>
</comment>
<dbReference type="InterPro" id="IPR011146">
    <property type="entry name" value="HIT-like"/>
</dbReference>
<dbReference type="InterPro" id="IPR036249">
    <property type="entry name" value="Thioredoxin-like_sf"/>
</dbReference>
<dbReference type="Gene3D" id="1.20.1050.10">
    <property type="match status" value="1"/>
</dbReference>
<proteinExistence type="predicted"/>
<dbReference type="PROSITE" id="PS50404">
    <property type="entry name" value="GST_NTER"/>
    <property type="match status" value="1"/>
</dbReference>
<evidence type="ECO:0000259" key="6">
    <source>
        <dbReference type="PROSITE" id="PS51084"/>
    </source>
</evidence>
<accession>A0ABD3QIT2</accession>
<dbReference type="PROSITE" id="PS00892">
    <property type="entry name" value="HIT_1"/>
    <property type="match status" value="1"/>
</dbReference>
<dbReference type="Pfam" id="PF13417">
    <property type="entry name" value="GST_N_3"/>
    <property type="match status" value="1"/>
</dbReference>
<evidence type="ECO:0008006" key="9">
    <source>
        <dbReference type="Google" id="ProtNLM"/>
    </source>
</evidence>
<protein>
    <recommendedName>
        <fullName evidence="9">HIT domain-containing protein</fullName>
    </recommendedName>
</protein>
<dbReference type="CDD" id="cd00570">
    <property type="entry name" value="GST_N_family"/>
    <property type="match status" value="1"/>
</dbReference>
<evidence type="ECO:0000313" key="7">
    <source>
        <dbReference type="EMBL" id="KAL3799421.1"/>
    </source>
</evidence>
<evidence type="ECO:0000256" key="3">
    <source>
        <dbReference type="PROSITE-ProRule" id="PRU00464"/>
    </source>
</evidence>
<feature type="domain" description="HIT" evidence="6">
    <location>
        <begin position="312"/>
        <end position="424"/>
    </location>
</feature>
<dbReference type="Pfam" id="PF01230">
    <property type="entry name" value="HIT"/>
    <property type="match status" value="1"/>
</dbReference>
<dbReference type="CDD" id="cd01276">
    <property type="entry name" value="PKCI_related"/>
    <property type="match status" value="1"/>
</dbReference>
<dbReference type="PRINTS" id="PR00332">
    <property type="entry name" value="HISTRIAD"/>
</dbReference>
<evidence type="ECO:0000259" key="4">
    <source>
        <dbReference type="PROSITE" id="PS50404"/>
    </source>
</evidence>
<name>A0ABD3QIT2_9STRA</name>
<dbReference type="CDD" id="cd00299">
    <property type="entry name" value="GST_C_family"/>
    <property type="match status" value="1"/>
</dbReference>
<dbReference type="AlphaFoldDB" id="A0ABD3QIT2"/>
<evidence type="ECO:0000259" key="5">
    <source>
        <dbReference type="PROSITE" id="PS50405"/>
    </source>
</evidence>
<feature type="short sequence motif" description="Histidine triad motif" evidence="2 3">
    <location>
        <begin position="408"/>
        <end position="412"/>
    </location>
</feature>
<evidence type="ECO:0000313" key="8">
    <source>
        <dbReference type="Proteomes" id="UP001516023"/>
    </source>
</evidence>
<dbReference type="InterPro" id="IPR004045">
    <property type="entry name" value="Glutathione_S-Trfase_N"/>
</dbReference>
<dbReference type="EMBL" id="JABMIG020000039">
    <property type="protein sequence ID" value="KAL3799421.1"/>
    <property type="molecule type" value="Genomic_DNA"/>
</dbReference>
<dbReference type="InterPro" id="IPR010987">
    <property type="entry name" value="Glutathione-S-Trfase_C-like"/>
</dbReference>
<dbReference type="InterPro" id="IPR036265">
    <property type="entry name" value="HIT-like_sf"/>
</dbReference>
<feature type="active site" description="Tele-AMP-histidine intermediate" evidence="1">
    <location>
        <position position="410"/>
    </location>
</feature>
<keyword evidence="8" id="KW-1185">Reference proteome</keyword>
<reference evidence="7 8" key="1">
    <citation type="journal article" date="2020" name="G3 (Bethesda)">
        <title>Improved Reference Genome for Cyclotella cryptica CCMP332, a Model for Cell Wall Morphogenesis, Salinity Adaptation, and Lipid Production in Diatoms (Bacillariophyta).</title>
        <authorList>
            <person name="Roberts W.R."/>
            <person name="Downey K.M."/>
            <person name="Ruck E.C."/>
            <person name="Traller J.C."/>
            <person name="Alverson A.J."/>
        </authorList>
    </citation>
    <scope>NUCLEOTIDE SEQUENCE [LARGE SCALE GENOMIC DNA]</scope>
    <source>
        <strain evidence="7 8">CCMP332</strain>
    </source>
</reference>
<dbReference type="InterPro" id="IPR036282">
    <property type="entry name" value="Glutathione-S-Trfase_C_sf"/>
</dbReference>
<dbReference type="SUPFAM" id="SSF52833">
    <property type="entry name" value="Thioredoxin-like"/>
    <property type="match status" value="1"/>
</dbReference>
<organism evidence="7 8">
    <name type="scientific">Cyclotella cryptica</name>
    <dbReference type="NCBI Taxonomy" id="29204"/>
    <lineage>
        <taxon>Eukaryota</taxon>
        <taxon>Sar</taxon>
        <taxon>Stramenopiles</taxon>
        <taxon>Ochrophyta</taxon>
        <taxon>Bacillariophyta</taxon>
        <taxon>Coscinodiscophyceae</taxon>
        <taxon>Thalassiosirophycidae</taxon>
        <taxon>Stephanodiscales</taxon>
        <taxon>Stephanodiscaceae</taxon>
        <taxon>Cyclotella</taxon>
    </lineage>
</organism>